<accession>A0A8X6P4B7</accession>
<name>A0A8X6P4B7_NEPPI</name>
<reference evidence="1" key="1">
    <citation type="submission" date="2020-08" db="EMBL/GenBank/DDBJ databases">
        <title>Multicomponent nature underlies the extraordinary mechanical properties of spider dragline silk.</title>
        <authorList>
            <person name="Kono N."/>
            <person name="Nakamura H."/>
            <person name="Mori M."/>
            <person name="Yoshida Y."/>
            <person name="Ohtoshi R."/>
            <person name="Malay A.D."/>
            <person name="Moran D.A.P."/>
            <person name="Tomita M."/>
            <person name="Numata K."/>
            <person name="Arakawa K."/>
        </authorList>
    </citation>
    <scope>NUCLEOTIDE SEQUENCE</scope>
</reference>
<dbReference type="AlphaFoldDB" id="A0A8X6P4B7"/>
<keyword evidence="2" id="KW-1185">Reference proteome</keyword>
<organism evidence="1 2">
    <name type="scientific">Nephila pilipes</name>
    <name type="common">Giant wood spider</name>
    <name type="synonym">Nephila maculata</name>
    <dbReference type="NCBI Taxonomy" id="299642"/>
    <lineage>
        <taxon>Eukaryota</taxon>
        <taxon>Metazoa</taxon>
        <taxon>Ecdysozoa</taxon>
        <taxon>Arthropoda</taxon>
        <taxon>Chelicerata</taxon>
        <taxon>Arachnida</taxon>
        <taxon>Araneae</taxon>
        <taxon>Araneomorphae</taxon>
        <taxon>Entelegynae</taxon>
        <taxon>Araneoidea</taxon>
        <taxon>Nephilidae</taxon>
        <taxon>Nephila</taxon>
    </lineage>
</organism>
<protein>
    <submittedName>
        <fullName evidence="1">Uncharacterized protein</fullName>
    </submittedName>
</protein>
<sequence>MTASLLTLTSQASQPSQLLNFACQVSNRSVPQKHLPIKNRGCSSKNCGDVFSNWAKEYKMTVRMSIIRNDSVTSSSITQTTCKASRSINLDKNANNKKLRKKCKTSYEVSSGLLQIHDVRLRSPTRD</sequence>
<comment type="caution">
    <text evidence="1">The sequence shown here is derived from an EMBL/GenBank/DDBJ whole genome shotgun (WGS) entry which is preliminary data.</text>
</comment>
<dbReference type="Proteomes" id="UP000887013">
    <property type="component" value="Unassembled WGS sequence"/>
</dbReference>
<evidence type="ECO:0000313" key="1">
    <source>
        <dbReference type="EMBL" id="GFT47563.1"/>
    </source>
</evidence>
<gene>
    <name evidence="1" type="ORF">NPIL_440881</name>
</gene>
<dbReference type="EMBL" id="BMAW01016158">
    <property type="protein sequence ID" value="GFT47563.1"/>
    <property type="molecule type" value="Genomic_DNA"/>
</dbReference>
<proteinExistence type="predicted"/>
<evidence type="ECO:0000313" key="2">
    <source>
        <dbReference type="Proteomes" id="UP000887013"/>
    </source>
</evidence>